<feature type="domain" description="Integral membrane protein YccS N-terminal" evidence="8">
    <location>
        <begin position="74"/>
        <end position="354"/>
    </location>
</feature>
<proteinExistence type="inferred from homology"/>
<evidence type="ECO:0000256" key="2">
    <source>
        <dbReference type="ARBA" id="ARBA00022475"/>
    </source>
</evidence>
<dbReference type="InterPro" id="IPR049453">
    <property type="entry name" value="Memb_transporter_dom"/>
</dbReference>
<feature type="transmembrane region" description="Helical" evidence="7">
    <location>
        <begin position="450"/>
        <end position="480"/>
    </location>
</feature>
<comment type="caution">
    <text evidence="10">The sequence shown here is derived from an EMBL/GenBank/DDBJ whole genome shotgun (WGS) entry which is preliminary data.</text>
</comment>
<evidence type="ECO:0000256" key="6">
    <source>
        <dbReference type="ARBA" id="ARBA00043993"/>
    </source>
</evidence>
<dbReference type="PANTHER" id="PTHR30509:SF8">
    <property type="entry name" value="INNER MEMBRANE PROTEIN YCCS"/>
    <property type="match status" value="1"/>
</dbReference>
<gene>
    <name evidence="10" type="ORF">E0486_11535</name>
</gene>
<feature type="transmembrane region" description="Helical" evidence="7">
    <location>
        <begin position="103"/>
        <end position="132"/>
    </location>
</feature>
<feature type="transmembrane region" description="Helical" evidence="7">
    <location>
        <begin position="398"/>
        <end position="415"/>
    </location>
</feature>
<feature type="domain" description="Integral membrane bound transporter" evidence="9">
    <location>
        <begin position="412"/>
        <end position="529"/>
    </location>
</feature>
<dbReference type="AlphaFoldDB" id="A0A4V2WMJ9"/>
<reference evidence="10 11" key="1">
    <citation type="submission" date="2019-03" db="EMBL/GenBank/DDBJ databases">
        <authorList>
            <person name="Kim M.K.M."/>
        </authorList>
    </citation>
    <scope>NUCLEOTIDE SEQUENCE [LARGE SCALE GENOMIC DNA]</scope>
    <source>
        <strain evidence="10 11">17J68-15</strain>
    </source>
</reference>
<keyword evidence="11" id="KW-1185">Reference proteome</keyword>
<comment type="similarity">
    <text evidence="6">Belongs to the YccS/YhfK family.</text>
</comment>
<keyword evidence="5 7" id="KW-0472">Membrane</keyword>
<dbReference type="OrthoDB" id="8670769at2"/>
<evidence type="ECO:0000256" key="4">
    <source>
        <dbReference type="ARBA" id="ARBA00022989"/>
    </source>
</evidence>
<dbReference type="Pfam" id="PF12805">
    <property type="entry name" value="FUSC-like"/>
    <property type="match status" value="1"/>
</dbReference>
<evidence type="ECO:0000256" key="7">
    <source>
        <dbReference type="SAM" id="Phobius"/>
    </source>
</evidence>
<accession>A0A4V2WMJ9</accession>
<sequence length="720" mass="79784">MMPLPLRFERREIRYFLYSQAFADGLRTTVAILVPALAGFYTGRFELGMTLSLGALCVSLTDAPGPLTNKRNGMLLATLALFVIATLTTFARMHPATMAVELVAVAFFFSMFNAYGPRAAGVGNAAILIMILTMDKETPPAGALVHAALIAAGGLWYFSLSQLFSLMSPYRPAQRVLGDCLREMARYLETKARFYDPSTDLLEDYRKMVARQVIVHEKQDAVREILFKTRQIVQETTLPGRRLVLMFVEAVDLFEEMTHIYYDYASLRERFAATGMLEKISALIGTLAREIDAMGAAVQMNRPYQNGLAVEEQLTALKAEMDALPKLPSESHLVLRKILVNLRRLTQRMSELERYFAAEPGERSNRLDHGRFVNHQPLDPRIFADNITLGSGVFRHSLRVAVACLAGYGMTLLIGYGQHSYWVLLTIAFILKPAFSLTRERNIHRIIGTVAGGLLGVTVLLLVPSTKAQFAIMVLCMLLTYSFMRINYLVMVIFTTPFVILLFSFLGMPFREVALERLFDTVLGCALAFGCSVLLFPSWEARQLSAHLQGLLSADRRYLSLLAQALEGKTVAPLPYKLTRKEIYVQTANLSAAFQRMLNEPRTLQRATQQLQQFIVLQHILFSNIASALAELRQKEPRPAPAPLRQLAHKALLSLSSAAELVGAPVAKEKADTAAVPTATGEATPEPLLAGQLAFIAQVCADMQRVLAESYPSSQSSASS</sequence>
<evidence type="ECO:0000313" key="11">
    <source>
        <dbReference type="Proteomes" id="UP000295164"/>
    </source>
</evidence>
<name>A0A4V2WMJ9_9BACT</name>
<evidence type="ECO:0000259" key="8">
    <source>
        <dbReference type="Pfam" id="PF12805"/>
    </source>
</evidence>
<dbReference type="Proteomes" id="UP000295164">
    <property type="component" value="Unassembled WGS sequence"/>
</dbReference>
<dbReference type="PANTHER" id="PTHR30509">
    <property type="entry name" value="P-HYDROXYBENZOIC ACID EFFLUX PUMP SUBUNIT-RELATED"/>
    <property type="match status" value="1"/>
</dbReference>
<feature type="transmembrane region" description="Helical" evidence="7">
    <location>
        <begin position="73"/>
        <end position="91"/>
    </location>
</feature>
<evidence type="ECO:0000256" key="5">
    <source>
        <dbReference type="ARBA" id="ARBA00023136"/>
    </source>
</evidence>
<dbReference type="GO" id="GO:0005886">
    <property type="term" value="C:plasma membrane"/>
    <property type="evidence" value="ECO:0007669"/>
    <property type="project" value="UniProtKB-SubCell"/>
</dbReference>
<dbReference type="EMBL" id="SKFH01000017">
    <property type="protein sequence ID" value="TCZ70182.1"/>
    <property type="molecule type" value="Genomic_DNA"/>
</dbReference>
<comment type="subcellular location">
    <subcellularLocation>
        <location evidence="1">Cell membrane</location>
        <topology evidence="1">Multi-pass membrane protein</topology>
    </subcellularLocation>
</comment>
<feature type="transmembrane region" description="Helical" evidence="7">
    <location>
        <begin position="144"/>
        <end position="166"/>
    </location>
</feature>
<keyword evidence="4 7" id="KW-1133">Transmembrane helix</keyword>
<evidence type="ECO:0000256" key="3">
    <source>
        <dbReference type="ARBA" id="ARBA00022692"/>
    </source>
</evidence>
<keyword evidence="3 7" id="KW-0812">Transmembrane</keyword>
<protein>
    <submittedName>
        <fullName evidence="10">Uncharacterized protein</fullName>
    </submittedName>
</protein>
<feature type="transmembrane region" description="Helical" evidence="7">
    <location>
        <begin position="21"/>
        <end position="41"/>
    </location>
</feature>
<dbReference type="RefSeq" id="WP_131852329.1">
    <property type="nucleotide sequence ID" value="NZ_SKFH01000017.1"/>
</dbReference>
<organism evidence="10 11">
    <name type="scientific">Flaviaesturariibacter aridisoli</name>
    <dbReference type="NCBI Taxonomy" id="2545761"/>
    <lineage>
        <taxon>Bacteria</taxon>
        <taxon>Pseudomonadati</taxon>
        <taxon>Bacteroidota</taxon>
        <taxon>Chitinophagia</taxon>
        <taxon>Chitinophagales</taxon>
        <taxon>Chitinophagaceae</taxon>
        <taxon>Flaviaestuariibacter</taxon>
    </lineage>
</organism>
<evidence type="ECO:0000256" key="1">
    <source>
        <dbReference type="ARBA" id="ARBA00004651"/>
    </source>
</evidence>
<evidence type="ECO:0000259" key="9">
    <source>
        <dbReference type="Pfam" id="PF13515"/>
    </source>
</evidence>
<evidence type="ECO:0000313" key="10">
    <source>
        <dbReference type="EMBL" id="TCZ70182.1"/>
    </source>
</evidence>
<dbReference type="Pfam" id="PF13515">
    <property type="entry name" value="FUSC_2"/>
    <property type="match status" value="1"/>
</dbReference>
<feature type="transmembrane region" description="Helical" evidence="7">
    <location>
        <begin position="486"/>
        <end position="506"/>
    </location>
</feature>
<keyword evidence="2" id="KW-1003">Cell membrane</keyword>
<dbReference type="InterPro" id="IPR032692">
    <property type="entry name" value="YccS_N"/>
</dbReference>